<protein>
    <submittedName>
        <fullName evidence="1">Uncharacterized protein</fullName>
    </submittedName>
</protein>
<proteinExistence type="predicted"/>
<dbReference type="Proteomes" id="UP001060085">
    <property type="component" value="Linkage Group LG01"/>
</dbReference>
<organism evidence="1 2">
    <name type="scientific">Catharanthus roseus</name>
    <name type="common">Madagascar periwinkle</name>
    <name type="synonym">Vinca rosea</name>
    <dbReference type="NCBI Taxonomy" id="4058"/>
    <lineage>
        <taxon>Eukaryota</taxon>
        <taxon>Viridiplantae</taxon>
        <taxon>Streptophyta</taxon>
        <taxon>Embryophyta</taxon>
        <taxon>Tracheophyta</taxon>
        <taxon>Spermatophyta</taxon>
        <taxon>Magnoliopsida</taxon>
        <taxon>eudicotyledons</taxon>
        <taxon>Gunneridae</taxon>
        <taxon>Pentapetalae</taxon>
        <taxon>asterids</taxon>
        <taxon>lamiids</taxon>
        <taxon>Gentianales</taxon>
        <taxon>Apocynaceae</taxon>
        <taxon>Rauvolfioideae</taxon>
        <taxon>Vinceae</taxon>
        <taxon>Catharanthinae</taxon>
        <taxon>Catharanthus</taxon>
    </lineage>
</organism>
<name>A0ACC0C7K8_CATRO</name>
<reference evidence="2" key="1">
    <citation type="journal article" date="2023" name="Nat. Plants">
        <title>Single-cell RNA sequencing provides a high-resolution roadmap for understanding the multicellular compartmentation of specialized metabolism.</title>
        <authorList>
            <person name="Sun S."/>
            <person name="Shen X."/>
            <person name="Li Y."/>
            <person name="Li Y."/>
            <person name="Wang S."/>
            <person name="Li R."/>
            <person name="Zhang H."/>
            <person name="Shen G."/>
            <person name="Guo B."/>
            <person name="Wei J."/>
            <person name="Xu J."/>
            <person name="St-Pierre B."/>
            <person name="Chen S."/>
            <person name="Sun C."/>
        </authorList>
    </citation>
    <scope>NUCLEOTIDE SEQUENCE [LARGE SCALE GENOMIC DNA]</scope>
</reference>
<sequence length="303" mass="34239">MESVAHFATCVWLIWYAWNKLMHEGSCSSESLIAHQALQYYEELQKLHKRLEPSIQGTLKVNTGVAVVESRIGIGIIVRNYLGILLIAEALTCEDVGYKKWKEEIKTKPNTQAVHVQKNTSKHKALSSKIIFWSLLPISYPGSYRQNRGCFGCCAKSQPIIAVDEPSKRLRIQGRLVKKPSISEDFWSTSTCDLESTIQSQRSISSLSVSNQSLLSQFSGAGNSSNHSEFVNHGNIHSQMDAVDLMFLQFLGMYSFLPSIYNCSWNATYETLLGTNKRFPQPIPLSEMVDFLVEIWEQEGLYD</sequence>
<comment type="caution">
    <text evidence="1">The sequence shown here is derived from an EMBL/GenBank/DDBJ whole genome shotgun (WGS) entry which is preliminary data.</text>
</comment>
<accession>A0ACC0C7K8</accession>
<gene>
    <name evidence="1" type="ORF">M9H77_02044</name>
</gene>
<evidence type="ECO:0000313" key="2">
    <source>
        <dbReference type="Proteomes" id="UP001060085"/>
    </source>
</evidence>
<keyword evidence="2" id="KW-1185">Reference proteome</keyword>
<evidence type="ECO:0000313" key="1">
    <source>
        <dbReference type="EMBL" id="KAI5680817.1"/>
    </source>
</evidence>
<dbReference type="EMBL" id="CM044701">
    <property type="protein sequence ID" value="KAI5680817.1"/>
    <property type="molecule type" value="Genomic_DNA"/>
</dbReference>